<reference evidence="1 2" key="1">
    <citation type="submission" date="2023-04" db="EMBL/GenBank/DDBJ databases">
        <title>Acinetobacter johnsonii isolate AYTCM encoding NDM-1, OXA-58 and PER-1.</title>
        <authorList>
            <person name="Tian C."/>
            <person name="Wang S."/>
            <person name="Fan X."/>
            <person name="Xia D."/>
        </authorList>
    </citation>
    <scope>NUCLEOTIDE SEQUENCE [LARGE SCALE GENOMIC DNA]</scope>
    <source>
        <strain evidence="1 2">AYTCM</strain>
    </source>
</reference>
<dbReference type="Proteomes" id="UP001244586">
    <property type="component" value="Chromosome"/>
</dbReference>
<dbReference type="InterPro" id="IPR043019">
    <property type="entry name" value="GrlR_sf"/>
</dbReference>
<keyword evidence="2" id="KW-1185">Reference proteome</keyword>
<proteinExistence type="predicted"/>
<dbReference type="EMBL" id="CP121776">
    <property type="protein sequence ID" value="WMG17647.1"/>
    <property type="molecule type" value="Genomic_DNA"/>
</dbReference>
<evidence type="ECO:0000313" key="1">
    <source>
        <dbReference type="EMBL" id="WMG17647.1"/>
    </source>
</evidence>
<dbReference type="AlphaFoldDB" id="A0AAJ6LA73"/>
<dbReference type="RefSeq" id="WP_058952014.1">
    <property type="nucleotide sequence ID" value="NZ_CP121776.1"/>
</dbReference>
<sequence length="107" mass="11560">MKDGIYFVQFKSNIQDFGTGTVVVQNKIINGGDFGFSYKGKIEGDKVNLDIQQHDSSVSSVMGQASQHDLKLNIQETSNGYNLVGGSDFAPGVKITVEAKFIGDLLV</sequence>
<name>A0AAJ6LA73_ACIJO</name>
<gene>
    <name evidence="1" type="ORF">QBJ73_14895</name>
</gene>
<dbReference type="Gene3D" id="2.40.128.380">
    <property type="entry name" value="T3SS negative regulator GrlR"/>
    <property type="match status" value="1"/>
</dbReference>
<protein>
    <submittedName>
        <fullName evidence="1">Negative regulator GrlR</fullName>
    </submittedName>
</protein>
<evidence type="ECO:0000313" key="2">
    <source>
        <dbReference type="Proteomes" id="UP001244586"/>
    </source>
</evidence>
<organism evidence="1 2">
    <name type="scientific">Acinetobacter johnsonii</name>
    <dbReference type="NCBI Taxonomy" id="40214"/>
    <lineage>
        <taxon>Bacteria</taxon>
        <taxon>Pseudomonadati</taxon>
        <taxon>Pseudomonadota</taxon>
        <taxon>Gammaproteobacteria</taxon>
        <taxon>Moraxellales</taxon>
        <taxon>Moraxellaceae</taxon>
        <taxon>Acinetobacter</taxon>
    </lineage>
</organism>
<accession>A0AAJ6LA73</accession>